<comment type="similarity">
    <text evidence="5">Belongs to the lyase 1 family. Argininosuccinate lyase subfamily.</text>
</comment>
<dbReference type="Pfam" id="PF00206">
    <property type="entry name" value="Lyase_1"/>
    <property type="match status" value="1"/>
</dbReference>
<evidence type="ECO:0000313" key="7">
    <source>
        <dbReference type="EMBL" id="SFB93307.1"/>
    </source>
</evidence>
<dbReference type="STRING" id="927664.SAMN05421780_10213"/>
<comment type="subcellular location">
    <subcellularLocation>
        <location evidence="5">Cytoplasm</location>
    </subcellularLocation>
</comment>
<dbReference type="EC" id="4.3.2.1" evidence="3 5"/>
<keyword evidence="5" id="KW-0963">Cytoplasm</keyword>
<dbReference type="Proteomes" id="UP000199514">
    <property type="component" value="Unassembled WGS sequence"/>
</dbReference>
<accession>A0A1I1F236</accession>
<dbReference type="OrthoDB" id="9769623at2"/>
<organism evidence="7 8">
    <name type="scientific">Flexibacter flexilis DSM 6793</name>
    <dbReference type="NCBI Taxonomy" id="927664"/>
    <lineage>
        <taxon>Bacteria</taxon>
        <taxon>Pseudomonadati</taxon>
        <taxon>Bacteroidota</taxon>
        <taxon>Cytophagia</taxon>
        <taxon>Cytophagales</taxon>
        <taxon>Flexibacteraceae</taxon>
        <taxon>Flexibacter</taxon>
    </lineage>
</organism>
<evidence type="ECO:0000256" key="1">
    <source>
        <dbReference type="ARBA" id="ARBA00000985"/>
    </source>
</evidence>
<dbReference type="InterPro" id="IPR020557">
    <property type="entry name" value="Fumarate_lyase_CS"/>
</dbReference>
<evidence type="ECO:0000256" key="2">
    <source>
        <dbReference type="ARBA" id="ARBA00004941"/>
    </source>
</evidence>
<evidence type="ECO:0000256" key="5">
    <source>
        <dbReference type="HAMAP-Rule" id="MF_00006"/>
    </source>
</evidence>
<evidence type="ECO:0000256" key="3">
    <source>
        <dbReference type="ARBA" id="ARBA00012338"/>
    </source>
</evidence>
<evidence type="ECO:0000256" key="4">
    <source>
        <dbReference type="ARBA" id="ARBA00022571"/>
    </source>
</evidence>
<dbReference type="EMBL" id="FOLE01000002">
    <property type="protein sequence ID" value="SFB93307.1"/>
    <property type="molecule type" value="Genomic_DNA"/>
</dbReference>
<dbReference type="CDD" id="cd01359">
    <property type="entry name" value="Argininosuccinate_lyase"/>
    <property type="match status" value="1"/>
</dbReference>
<name>A0A1I1F236_9BACT</name>
<feature type="domain" description="Fumarate lyase N-terminal" evidence="6">
    <location>
        <begin position="20"/>
        <end position="306"/>
    </location>
</feature>
<protein>
    <recommendedName>
        <fullName evidence="3 5">Argininosuccinate lyase</fullName>
        <shortName evidence="5">ASAL</shortName>
        <ecNumber evidence="3 5">4.3.2.1</ecNumber>
    </recommendedName>
    <alternativeName>
        <fullName evidence="5">Arginosuccinase</fullName>
    </alternativeName>
</protein>
<comment type="pathway">
    <text evidence="2 5">Amino-acid biosynthesis; L-arginine biosynthesis; L-arginine from L-ornithine and carbamoyl phosphate: step 3/3.</text>
</comment>
<dbReference type="GO" id="GO:0004056">
    <property type="term" value="F:argininosuccinate lyase activity"/>
    <property type="evidence" value="ECO:0007669"/>
    <property type="project" value="UniProtKB-UniRule"/>
</dbReference>
<keyword evidence="5" id="KW-0028">Amino-acid biosynthesis</keyword>
<dbReference type="GO" id="GO:0042450">
    <property type="term" value="P:L-arginine biosynthetic process via ornithine"/>
    <property type="evidence" value="ECO:0007669"/>
    <property type="project" value="UniProtKB-UniRule"/>
</dbReference>
<dbReference type="HAMAP" id="MF_00006">
    <property type="entry name" value="Arg_succ_lyase"/>
    <property type="match status" value="1"/>
</dbReference>
<dbReference type="GO" id="GO:0005829">
    <property type="term" value="C:cytosol"/>
    <property type="evidence" value="ECO:0007669"/>
    <property type="project" value="TreeGrafter"/>
</dbReference>
<dbReference type="InterPro" id="IPR009049">
    <property type="entry name" value="Argininosuccinate_lyase"/>
</dbReference>
<dbReference type="PANTHER" id="PTHR43814">
    <property type="entry name" value="ARGININOSUCCINATE LYASE"/>
    <property type="match status" value="1"/>
</dbReference>
<dbReference type="InterPro" id="IPR024083">
    <property type="entry name" value="Fumarase/histidase_N"/>
</dbReference>
<dbReference type="PRINTS" id="PR00145">
    <property type="entry name" value="ARGSUCLYASE"/>
</dbReference>
<proteinExistence type="inferred from homology"/>
<keyword evidence="4 5" id="KW-0055">Arginine biosynthesis</keyword>
<dbReference type="Gene3D" id="1.10.275.10">
    <property type="entry name" value="Fumarase/aspartase (N-terminal domain)"/>
    <property type="match status" value="1"/>
</dbReference>
<dbReference type="Gene3D" id="1.10.40.30">
    <property type="entry name" value="Fumarase/aspartase (C-terminal domain)"/>
    <property type="match status" value="1"/>
</dbReference>
<evidence type="ECO:0000313" key="8">
    <source>
        <dbReference type="Proteomes" id="UP000199514"/>
    </source>
</evidence>
<dbReference type="NCBIfam" id="TIGR00838">
    <property type="entry name" value="argH"/>
    <property type="match status" value="1"/>
</dbReference>
<dbReference type="RefSeq" id="WP_091507900.1">
    <property type="nucleotide sequence ID" value="NZ_FOLE01000002.1"/>
</dbReference>
<dbReference type="PROSITE" id="PS00163">
    <property type="entry name" value="FUMARATE_LYASES"/>
    <property type="match status" value="1"/>
</dbReference>
<dbReference type="Gene3D" id="1.20.200.10">
    <property type="entry name" value="Fumarase/aspartase (Central domain)"/>
    <property type="match status" value="1"/>
</dbReference>
<comment type="catalytic activity">
    <reaction evidence="1 5">
        <text>2-(N(omega)-L-arginino)succinate = fumarate + L-arginine</text>
        <dbReference type="Rhea" id="RHEA:24020"/>
        <dbReference type="ChEBI" id="CHEBI:29806"/>
        <dbReference type="ChEBI" id="CHEBI:32682"/>
        <dbReference type="ChEBI" id="CHEBI:57472"/>
        <dbReference type="EC" id="4.3.2.1"/>
    </reaction>
</comment>
<evidence type="ECO:0000259" key="6">
    <source>
        <dbReference type="Pfam" id="PF00206"/>
    </source>
</evidence>
<keyword evidence="8" id="KW-1185">Reference proteome</keyword>
<dbReference type="AlphaFoldDB" id="A0A1I1F236"/>
<sequence>MITKLWQKEAGSSNNYQQIVEKFTVGNDKDFDILLAEYDVIGSLAHAQMLHKINILSAEEWTLVEQELNHILAQIRAGNFSIADGVEDVHSQVEFMLTQKIGDAGKKIHTGRSRNDQVLLDIKLFLRAKIQEIAEDTRVLFAKLLELSQAHQDKLLAGYTHFQIAMPSSFGLWFGAYAESLTDDLETLLAAYKVCNKNPLGSGAGYGSSFPLDREFTTELLGFDSLNYNVVYAQMTRGKTEKIVAQALANIAATLSKFAYDVCLYMNQNFGFISFPDELTTGSSIMPHKKNPDVFELVRAKCNRIQAVPNELTLLTNNLPSGYHRDGQLTKECLFPAIETLQSCLQITAFMLEHIRVKDNILADDKYNDLFSVEAVNAEVLKGLPFRDAYQKIGKQIENKTFVADRNVHHTHAGSIGNLQNEAIGKAFAQVFEQIVRK</sequence>
<dbReference type="SUPFAM" id="SSF48557">
    <property type="entry name" value="L-aspartase-like"/>
    <property type="match status" value="1"/>
</dbReference>
<dbReference type="UniPathway" id="UPA00068">
    <property type="reaction ID" value="UER00114"/>
</dbReference>
<dbReference type="PRINTS" id="PR00149">
    <property type="entry name" value="FUMRATELYASE"/>
</dbReference>
<dbReference type="PANTHER" id="PTHR43814:SF1">
    <property type="entry name" value="ARGININOSUCCINATE LYASE"/>
    <property type="match status" value="1"/>
</dbReference>
<dbReference type="InterPro" id="IPR022761">
    <property type="entry name" value="Fumarate_lyase_N"/>
</dbReference>
<dbReference type="InterPro" id="IPR008948">
    <property type="entry name" value="L-Aspartase-like"/>
</dbReference>
<reference evidence="7 8" key="1">
    <citation type="submission" date="2016-10" db="EMBL/GenBank/DDBJ databases">
        <authorList>
            <person name="de Groot N.N."/>
        </authorList>
    </citation>
    <scope>NUCLEOTIDE SEQUENCE [LARGE SCALE GENOMIC DNA]</scope>
    <source>
        <strain evidence="7 8">DSM 6793</strain>
    </source>
</reference>
<dbReference type="InterPro" id="IPR000362">
    <property type="entry name" value="Fumarate_lyase_fam"/>
</dbReference>
<keyword evidence="5 7" id="KW-0456">Lyase</keyword>
<gene>
    <name evidence="5" type="primary">argH</name>
    <name evidence="7" type="ORF">SAMN05421780_10213</name>
</gene>